<dbReference type="InterPro" id="IPR050640">
    <property type="entry name" value="Bact_2-comp_sensor_kinase"/>
</dbReference>
<dbReference type="SMART" id="SM00387">
    <property type="entry name" value="HATPase_c"/>
    <property type="match status" value="1"/>
</dbReference>
<evidence type="ECO:0000256" key="1">
    <source>
        <dbReference type="SAM" id="Phobius"/>
    </source>
</evidence>
<keyword evidence="1" id="KW-0812">Transmembrane</keyword>
<dbReference type="Proteomes" id="UP001157114">
    <property type="component" value="Unassembled WGS sequence"/>
</dbReference>
<evidence type="ECO:0000259" key="2">
    <source>
        <dbReference type="SMART" id="SM00387"/>
    </source>
</evidence>
<evidence type="ECO:0000313" key="4">
    <source>
        <dbReference type="Proteomes" id="UP001157114"/>
    </source>
</evidence>
<dbReference type="InterPro" id="IPR010559">
    <property type="entry name" value="Sig_transdc_His_kin_internal"/>
</dbReference>
<dbReference type="Gene3D" id="6.10.340.10">
    <property type="match status" value="1"/>
</dbReference>
<dbReference type="PANTHER" id="PTHR34220:SF7">
    <property type="entry name" value="SENSOR HISTIDINE KINASE YPDA"/>
    <property type="match status" value="1"/>
</dbReference>
<gene>
    <name evidence="3" type="ORF">MU1_28010</name>
</gene>
<name>A0ABQ6GGL5_9BACL</name>
<feature type="domain" description="Histidine kinase/HSP90-like ATPase" evidence="2">
    <location>
        <begin position="402"/>
        <end position="525"/>
    </location>
</feature>
<proteinExistence type="predicted"/>
<organism evidence="3 4">
    <name type="scientific">Paenibacillus glycanilyticus</name>
    <dbReference type="NCBI Taxonomy" id="126569"/>
    <lineage>
        <taxon>Bacteria</taxon>
        <taxon>Bacillati</taxon>
        <taxon>Bacillota</taxon>
        <taxon>Bacilli</taxon>
        <taxon>Bacillales</taxon>
        <taxon>Paenibacillaceae</taxon>
        <taxon>Paenibacillus</taxon>
    </lineage>
</organism>
<evidence type="ECO:0000313" key="3">
    <source>
        <dbReference type="EMBL" id="GLX68456.1"/>
    </source>
</evidence>
<keyword evidence="1" id="KW-1133">Transmembrane helix</keyword>
<feature type="transmembrane region" description="Helical" evidence="1">
    <location>
        <begin position="226"/>
        <end position="247"/>
    </location>
</feature>
<sequence>MKSNMDQTISILKSGLEGKLNLVESVSHNISYNTQLQNFLSEPFVIENGSMDQYIQSIKPIVYYGLQYNQVDISSIMIYMNNHSIPEGFGSFNYDTAAKGKDWYDSFMKSNKRSYWIFIPEEGAYSFLQKIVTMEGEFLGVSRVSILKKDLFVTLNDSSADTSGVYIKDASGLIIYGKRQALVNKPVADEQMEWKGSLYIQSPIDRLNLQVGMSQRIPRSLGSYQLLTMAGFIAAIILSILMFYQVLKMTFVKIKASMRAMDHSIRTGFSEMVPVERNDEIGVISEKFNTLLVQINRLVTDMVKRETIHKDAQLKALQAQINPHFIYNTINLFSAKTELAGLYDVSEAFADFGQMLRYNMNGQSEFATVKQEIDHVESYIRLQQMKYGERLQFQWSGSSSLLQMLMIRFILQPIVENSITHGISKRDQLLISLDINLNDQNEMVIVITDNGTGISEGKLYVLHELFQHGQDVVPPLSTVQQTGNGIGLSNINNRLRLFYGEAYSIKMESVEDLFTRTILTIPCQLEKEAYDNAEPHDRR</sequence>
<protein>
    <recommendedName>
        <fullName evidence="2">Histidine kinase/HSP90-like ATPase domain-containing protein</fullName>
    </recommendedName>
</protein>
<dbReference type="Pfam" id="PF06580">
    <property type="entry name" value="His_kinase"/>
    <property type="match status" value="1"/>
</dbReference>
<dbReference type="Gene3D" id="3.30.565.10">
    <property type="entry name" value="Histidine kinase-like ATPase, C-terminal domain"/>
    <property type="match status" value="1"/>
</dbReference>
<keyword evidence="1" id="KW-0472">Membrane</keyword>
<dbReference type="Pfam" id="PF02518">
    <property type="entry name" value="HATPase_c"/>
    <property type="match status" value="1"/>
</dbReference>
<dbReference type="RefSeq" id="WP_284239187.1">
    <property type="nucleotide sequence ID" value="NZ_BSSQ01000011.1"/>
</dbReference>
<dbReference type="PANTHER" id="PTHR34220">
    <property type="entry name" value="SENSOR HISTIDINE KINASE YPDA"/>
    <property type="match status" value="1"/>
</dbReference>
<comment type="caution">
    <text evidence="3">The sequence shown here is derived from an EMBL/GenBank/DDBJ whole genome shotgun (WGS) entry which is preliminary data.</text>
</comment>
<accession>A0ABQ6GGL5</accession>
<dbReference type="InterPro" id="IPR036890">
    <property type="entry name" value="HATPase_C_sf"/>
</dbReference>
<reference evidence="3 4" key="1">
    <citation type="submission" date="2023-03" db="EMBL/GenBank/DDBJ databases">
        <title>Draft genome sequence of the bacteria which degrade cell wall of Tricholomamatutake.</title>
        <authorList>
            <person name="Konishi Y."/>
            <person name="Fukuta Y."/>
            <person name="Shirasaka N."/>
        </authorList>
    </citation>
    <scope>NUCLEOTIDE SEQUENCE [LARGE SCALE GENOMIC DNA]</scope>
    <source>
        <strain evidence="4">mu1</strain>
    </source>
</reference>
<keyword evidence="4" id="KW-1185">Reference proteome</keyword>
<dbReference type="EMBL" id="BSSQ01000011">
    <property type="protein sequence ID" value="GLX68456.1"/>
    <property type="molecule type" value="Genomic_DNA"/>
</dbReference>
<dbReference type="InterPro" id="IPR003594">
    <property type="entry name" value="HATPase_dom"/>
</dbReference>
<dbReference type="SUPFAM" id="SSF55874">
    <property type="entry name" value="ATPase domain of HSP90 chaperone/DNA topoisomerase II/histidine kinase"/>
    <property type="match status" value="1"/>
</dbReference>